<proteinExistence type="predicted"/>
<name>A0A212JBB9_9BACT</name>
<organism evidence="2">
    <name type="scientific">uncultured Desulfovibrio sp</name>
    <dbReference type="NCBI Taxonomy" id="167968"/>
    <lineage>
        <taxon>Bacteria</taxon>
        <taxon>Pseudomonadati</taxon>
        <taxon>Thermodesulfobacteriota</taxon>
        <taxon>Desulfovibrionia</taxon>
        <taxon>Desulfovibrionales</taxon>
        <taxon>Desulfovibrionaceae</taxon>
        <taxon>Desulfovibrio</taxon>
        <taxon>environmental samples</taxon>
    </lineage>
</organism>
<dbReference type="RefSeq" id="WP_227118618.1">
    <property type="nucleotide sequence ID" value="NZ_LT598928.1"/>
</dbReference>
<reference evidence="2" key="1">
    <citation type="submission" date="2016-04" db="EMBL/GenBank/DDBJ databases">
        <authorList>
            <person name="Evans L.H."/>
            <person name="Alamgir A."/>
            <person name="Owens N."/>
            <person name="Weber N.D."/>
            <person name="Virtaneva K."/>
            <person name="Barbian K."/>
            <person name="Babar A."/>
            <person name="Rosenke K."/>
        </authorList>
    </citation>
    <scope>NUCLEOTIDE SEQUENCE</scope>
    <source>
        <strain evidence="2">92-2</strain>
    </source>
</reference>
<evidence type="ECO:0000256" key="1">
    <source>
        <dbReference type="SAM" id="Coils"/>
    </source>
</evidence>
<accession>A0A212JBB9</accession>
<keyword evidence="1" id="KW-0175">Coiled coil</keyword>
<protein>
    <submittedName>
        <fullName evidence="2">Uncharacterized protein</fullName>
    </submittedName>
</protein>
<feature type="coiled-coil region" evidence="1">
    <location>
        <begin position="37"/>
        <end position="64"/>
    </location>
</feature>
<dbReference type="AlphaFoldDB" id="A0A212JBB9"/>
<sequence>MTNGIKIILVIAGGLVLLCLIGAGVQTWRLNSAQNSIAKQAKDIDLIKGQLADAQEDAARWQATAKVRAVSSEAQADLAAACIKREEQAHADAADLAIILGAAKMETLTPDQARKGVDDATRQRIADMLNRPL</sequence>
<gene>
    <name evidence="2" type="ORF">KM92DES2_10828</name>
</gene>
<evidence type="ECO:0000313" key="2">
    <source>
        <dbReference type="EMBL" id="SBV96716.1"/>
    </source>
</evidence>
<dbReference type="EMBL" id="FLUP01000001">
    <property type="protein sequence ID" value="SBV96716.1"/>
    <property type="molecule type" value="Genomic_DNA"/>
</dbReference>